<dbReference type="Proteomes" id="UP001589858">
    <property type="component" value="Unassembled WGS sequence"/>
</dbReference>
<accession>A0ABV6S743</accession>
<organism evidence="1 2">
    <name type="scientific">Novosphingobium clariflavum</name>
    <dbReference type="NCBI Taxonomy" id="2029884"/>
    <lineage>
        <taxon>Bacteria</taxon>
        <taxon>Pseudomonadati</taxon>
        <taxon>Pseudomonadota</taxon>
        <taxon>Alphaproteobacteria</taxon>
        <taxon>Sphingomonadales</taxon>
        <taxon>Sphingomonadaceae</taxon>
        <taxon>Novosphingobium</taxon>
    </lineage>
</organism>
<dbReference type="EMBL" id="JBHLTM010000028">
    <property type="protein sequence ID" value="MFC0684654.1"/>
    <property type="molecule type" value="Genomic_DNA"/>
</dbReference>
<name>A0ABV6S743_9SPHN</name>
<proteinExistence type="predicted"/>
<gene>
    <name evidence="1" type="ORF">ACFFF8_08600</name>
</gene>
<comment type="caution">
    <text evidence="1">The sequence shown here is derived from an EMBL/GenBank/DDBJ whole genome shotgun (WGS) entry which is preliminary data.</text>
</comment>
<evidence type="ECO:0000313" key="2">
    <source>
        <dbReference type="Proteomes" id="UP001589858"/>
    </source>
</evidence>
<protein>
    <submittedName>
        <fullName evidence="1">Uncharacterized protein</fullName>
    </submittedName>
</protein>
<evidence type="ECO:0000313" key="1">
    <source>
        <dbReference type="EMBL" id="MFC0684654.1"/>
    </source>
</evidence>
<keyword evidence="2" id="KW-1185">Reference proteome</keyword>
<dbReference type="RefSeq" id="WP_267223126.1">
    <property type="nucleotide sequence ID" value="NZ_JAPCWC010000020.1"/>
</dbReference>
<reference evidence="1 2" key="1">
    <citation type="submission" date="2024-09" db="EMBL/GenBank/DDBJ databases">
        <authorList>
            <person name="Sun Q."/>
            <person name="Mori K."/>
        </authorList>
    </citation>
    <scope>NUCLEOTIDE SEQUENCE [LARGE SCALE GENOMIC DNA]</scope>
    <source>
        <strain evidence="1 2">CICC 11035S</strain>
    </source>
</reference>
<sequence>MTEPLPSGGAEPLGALPRLPAEALAACPFCQRTMLQTPTPIFYRIKVQYCGIDQAAVREHIGLGMMLGGTNAAMAIADAMGAHKPPVVEMSKGTVNVCLQCAQERIEIISLTGYALEGNGDG</sequence>